<protein>
    <submittedName>
        <fullName evidence="2">Uncharacterized protein</fullName>
    </submittedName>
</protein>
<organism evidence="2 3">
    <name type="scientific">Thermocatellispora tengchongensis</name>
    <dbReference type="NCBI Taxonomy" id="1073253"/>
    <lineage>
        <taxon>Bacteria</taxon>
        <taxon>Bacillati</taxon>
        <taxon>Actinomycetota</taxon>
        <taxon>Actinomycetes</taxon>
        <taxon>Streptosporangiales</taxon>
        <taxon>Streptosporangiaceae</taxon>
        <taxon>Thermocatellispora</taxon>
    </lineage>
</organism>
<dbReference type="AlphaFoldDB" id="A0A840PKQ3"/>
<name>A0A840PKQ3_9ACTN</name>
<comment type="caution">
    <text evidence="2">The sequence shown here is derived from an EMBL/GenBank/DDBJ whole genome shotgun (WGS) entry which is preliminary data.</text>
</comment>
<feature type="region of interest" description="Disordered" evidence="1">
    <location>
        <begin position="51"/>
        <end position="70"/>
    </location>
</feature>
<feature type="compositionally biased region" description="Low complexity" evidence="1">
    <location>
        <begin position="80"/>
        <end position="91"/>
    </location>
</feature>
<sequence>MGAGVVGVLGGWCAAPALLRRGDSGHHGCLSLGLGYLGHAGPRWHPARPGVPRAAWASRTPGRCGAGQAQWGPDGWCASAVSSPARASRPGAGWGFGGGG</sequence>
<evidence type="ECO:0000256" key="1">
    <source>
        <dbReference type="SAM" id="MobiDB-lite"/>
    </source>
</evidence>
<gene>
    <name evidence="2" type="ORF">HNP84_007399</name>
</gene>
<dbReference type="Proteomes" id="UP000578449">
    <property type="component" value="Unassembled WGS sequence"/>
</dbReference>
<dbReference type="EMBL" id="JACHGN010000019">
    <property type="protein sequence ID" value="MBB5137647.1"/>
    <property type="molecule type" value="Genomic_DNA"/>
</dbReference>
<feature type="region of interest" description="Disordered" evidence="1">
    <location>
        <begin position="80"/>
        <end position="100"/>
    </location>
</feature>
<accession>A0A840PKQ3</accession>
<reference evidence="2 3" key="1">
    <citation type="submission" date="2020-08" db="EMBL/GenBank/DDBJ databases">
        <title>Genomic Encyclopedia of Type Strains, Phase IV (KMG-IV): sequencing the most valuable type-strain genomes for metagenomic binning, comparative biology and taxonomic classification.</title>
        <authorList>
            <person name="Goeker M."/>
        </authorList>
    </citation>
    <scope>NUCLEOTIDE SEQUENCE [LARGE SCALE GENOMIC DNA]</scope>
    <source>
        <strain evidence="2 3">DSM 45615</strain>
    </source>
</reference>
<evidence type="ECO:0000313" key="3">
    <source>
        <dbReference type="Proteomes" id="UP000578449"/>
    </source>
</evidence>
<keyword evidence="3" id="KW-1185">Reference proteome</keyword>
<evidence type="ECO:0000313" key="2">
    <source>
        <dbReference type="EMBL" id="MBB5137647.1"/>
    </source>
</evidence>
<proteinExistence type="predicted"/>